<feature type="domain" description="VanZ-like" evidence="2">
    <location>
        <begin position="59"/>
        <end position="144"/>
    </location>
</feature>
<keyword evidence="1" id="KW-0472">Membrane</keyword>
<reference evidence="4" key="1">
    <citation type="submission" date="2015-05" db="EMBL/GenBank/DDBJ databases">
        <authorList>
            <person name="Urmite Genomes"/>
        </authorList>
    </citation>
    <scope>NUCLEOTIDE SEQUENCE [LARGE SCALE GENOMIC DNA]</scope>
    <source>
        <strain evidence="4">LF1</strain>
    </source>
</reference>
<dbReference type="Pfam" id="PF04892">
    <property type="entry name" value="VanZ"/>
    <property type="match status" value="1"/>
</dbReference>
<evidence type="ECO:0000259" key="2">
    <source>
        <dbReference type="Pfam" id="PF04892"/>
    </source>
</evidence>
<feature type="transmembrane region" description="Helical" evidence="1">
    <location>
        <begin position="70"/>
        <end position="91"/>
    </location>
</feature>
<dbReference type="EMBL" id="CVRB01000001">
    <property type="protein sequence ID" value="CRK81281.1"/>
    <property type="molecule type" value="Genomic_DNA"/>
</dbReference>
<evidence type="ECO:0000256" key="1">
    <source>
        <dbReference type="SAM" id="Phobius"/>
    </source>
</evidence>
<feature type="transmembrane region" description="Helical" evidence="1">
    <location>
        <begin position="103"/>
        <end position="120"/>
    </location>
</feature>
<dbReference type="InterPro" id="IPR006976">
    <property type="entry name" value="VanZ-like"/>
</dbReference>
<accession>A0A0U1NT83</accession>
<dbReference type="NCBIfam" id="NF037970">
    <property type="entry name" value="vanZ_1"/>
    <property type="match status" value="1"/>
</dbReference>
<dbReference type="Proteomes" id="UP000199087">
    <property type="component" value="Unassembled WGS sequence"/>
</dbReference>
<organism evidence="3 4">
    <name type="scientific">Neobacillus massiliamazoniensis</name>
    <dbReference type="NCBI Taxonomy" id="1499688"/>
    <lineage>
        <taxon>Bacteria</taxon>
        <taxon>Bacillati</taxon>
        <taxon>Bacillota</taxon>
        <taxon>Bacilli</taxon>
        <taxon>Bacillales</taxon>
        <taxon>Bacillaceae</taxon>
        <taxon>Neobacillus</taxon>
    </lineage>
</organism>
<name>A0A0U1NT83_9BACI</name>
<gene>
    <name evidence="3" type="primary">ywnJ</name>
    <name evidence="3" type="ORF">BN000_01181</name>
</gene>
<feature type="transmembrane region" description="Helical" evidence="1">
    <location>
        <begin position="126"/>
        <end position="143"/>
    </location>
</feature>
<sequence>MSMLNRAIQEFRRGLMKRRGILVLVWAIILGVNTWTENLGDLLRLQSIGFKWNSSPDFLSFFYFEDISRIHSHFIIVKIGHFIGFAIFDLLIFNWTRNHKWSLVLSISFAVLTEILQLFFGRDGRLYDVIIDSLGVLTVYSILKYTRIVDHLN</sequence>
<keyword evidence="4" id="KW-1185">Reference proteome</keyword>
<feature type="transmembrane region" description="Helical" evidence="1">
    <location>
        <begin position="20"/>
        <end position="36"/>
    </location>
</feature>
<dbReference type="AlphaFoldDB" id="A0A0U1NT83"/>
<evidence type="ECO:0000313" key="4">
    <source>
        <dbReference type="Proteomes" id="UP000199087"/>
    </source>
</evidence>
<keyword evidence="1" id="KW-0812">Transmembrane</keyword>
<evidence type="ECO:0000313" key="3">
    <source>
        <dbReference type="EMBL" id="CRK81281.1"/>
    </source>
</evidence>
<protein>
    <submittedName>
        <fullName evidence="3">Integral inner membrane protein</fullName>
    </submittedName>
</protein>
<dbReference type="STRING" id="1499688.BN000_01181"/>
<proteinExistence type="predicted"/>
<dbReference type="OrthoDB" id="2659829at2"/>
<keyword evidence="1" id="KW-1133">Transmembrane helix</keyword>